<reference evidence="17 18" key="1">
    <citation type="submission" date="2017-06" db="EMBL/GenBank/DDBJ databases">
        <title>A platform for efficient transgenesis in Macrostomum lignano, a flatworm model organism for stem cell research.</title>
        <authorList>
            <person name="Berezikov E."/>
        </authorList>
    </citation>
    <scope>NUCLEOTIDE SEQUENCE [LARGE SCALE GENOMIC DNA]</scope>
    <source>
        <strain evidence="17">DV1</strain>
        <tissue evidence="17">Whole organism</tissue>
    </source>
</reference>
<dbReference type="Pfam" id="PF16898">
    <property type="entry name" value="TOPRIM_C"/>
    <property type="match status" value="1"/>
</dbReference>
<keyword evidence="18" id="KW-1185">Reference proteome</keyword>
<evidence type="ECO:0000256" key="13">
    <source>
        <dbReference type="RuleBase" id="RU362094"/>
    </source>
</evidence>
<evidence type="ECO:0000256" key="1">
    <source>
        <dbReference type="ARBA" id="ARBA00000185"/>
    </source>
</evidence>
<comment type="function">
    <text evidence="13">Control of topological states of DNA by transient breakage and subsequent rejoining of DNA strands. Topoisomerase II makes double-strand breaks.</text>
</comment>
<dbReference type="InterPro" id="IPR036890">
    <property type="entry name" value="HATPase_C_sf"/>
</dbReference>
<feature type="region of interest" description="Disordered" evidence="14">
    <location>
        <begin position="1"/>
        <end position="29"/>
    </location>
</feature>
<comment type="catalytic activity">
    <reaction evidence="1 12 13">
        <text>ATP-dependent breakage, passage and rejoining of double-stranded DNA.</text>
        <dbReference type="EC" id="5.6.2.2"/>
    </reaction>
</comment>
<dbReference type="FunFam" id="3.30.1490.30:FF:000001">
    <property type="entry name" value="DNA topoisomerase 2"/>
    <property type="match status" value="1"/>
</dbReference>
<evidence type="ECO:0000256" key="3">
    <source>
        <dbReference type="ARBA" id="ARBA00001946"/>
    </source>
</evidence>
<dbReference type="Pfam" id="PF01751">
    <property type="entry name" value="Toprim"/>
    <property type="match status" value="1"/>
</dbReference>
<dbReference type="GO" id="GO:0000712">
    <property type="term" value="P:resolution of meiotic recombination intermediates"/>
    <property type="evidence" value="ECO:0007669"/>
    <property type="project" value="TreeGrafter"/>
</dbReference>
<feature type="compositionally biased region" description="Gly residues" evidence="14">
    <location>
        <begin position="947"/>
        <end position="958"/>
    </location>
</feature>
<dbReference type="Gene3D" id="3.30.1490.30">
    <property type="match status" value="1"/>
</dbReference>
<feature type="domain" description="Toprim" evidence="15">
    <location>
        <begin position="456"/>
        <end position="575"/>
    </location>
</feature>
<dbReference type="InterPro" id="IPR002205">
    <property type="entry name" value="Topo_IIA_dom_A"/>
</dbReference>
<evidence type="ECO:0000313" key="17">
    <source>
        <dbReference type="EMBL" id="PAA72094.1"/>
    </source>
</evidence>
<protein>
    <recommendedName>
        <fullName evidence="13">DNA topoisomerase 2</fullName>
        <ecNumber evidence="13">5.6.2.2</ecNumber>
    </recommendedName>
</protein>
<dbReference type="OrthoDB" id="276498at2759"/>
<dbReference type="GO" id="GO:0000819">
    <property type="term" value="P:sister chromatid segregation"/>
    <property type="evidence" value="ECO:0007669"/>
    <property type="project" value="TreeGrafter"/>
</dbReference>
<sequence length="1537" mass="171784">AKMSSETDNLGPLASPLSDAANRFGGGSGKQRVSVEKIYQKKTQLEHILLRPDTYIGSVESVRQNMWVYDSTAKRMIEREITFVPGLYKIFDEVLVNAADNKQRDPGMSCIRITISKEDNLIEVWNNGKGIPVVEHKKEKLYVPTLIFGHLLTSSNFNDSEKKTTGGRNGYGAKLCNVYSSQFTVETSCKESGKRFQQTWTDNMGKAGEAKIMKNAAEDYTKVSFKPDLTKFGMTELDDDTIALFSRRAFDIAGTCSGVRVFLNGEKLPVTSFKDYYRLYLTEKEDKEVAIIKSGRWELAVCLSNDGFKQVSFVNSIATTKGGRHVDFVCDLLLKRLVDAIDGKCKADKKNLKGSIKPAFVKNHLWIFCNCLIENPSFDSQTKEFMTLQAKKFGSAPELDDKFFKKLLSEDCGIVRCVLEYADFKTNKALNQRTKASKKTFHEKLDHANNAGKGECVLILTEGDSAKSLAVAGASSLPDGRDRFGVFPLKGKLLNVREASKDQLMNNKEIKVIQDAVNLQYGKKYNTVEDLKSLRYRHIMIMTDQDQDGSHIKGLIINFIHFFWPELLRHDFLQEFITPIVKVTKRDQVKAFYSMPEFDEWRGQTPDWHKWHVKYYKGLGTSTAKEGREYFRDMRRHCVRFIRRDQTDEESILMAFGKNADMRKDWLLKFMDDRKRRADLGLPEAYLYEKTTREISYNDFVHKELVLFSNADNERSIPSLVDGLKPGQRKVMYTCFKRNLLKEIKVAQLAGSVSEISAYHHGEASLVGTIINLAQDFVGSNNLNLLMPNGQFGSRLQGGKDAAAARYIHTCLSPLARIIFNPNDEPMLEYNVDDNQRVEPVWYIPIIPMVLINGADGIGTGWSTKIPNYSVDDVIANLRRMLRDEEPRDMLPSYRGFTGIIRQTDAQRYVSYGEVRTFGDANVVEITELPVKVWSEPYQDSVLKVGVEGGDGAGGGAGGKKKTDRKESKPNEQLLEDFNNYCSDTHVRLVVKLKPEQMANARQVGLHKYFKLQSTFSTSSMVLFDRNCCLKRYDSVLDILREFYSLRLEWYEKRKAYLLGRLGSESLLLDNQARFVQEKIDNLIRIENVAKKKIVAILVERGYDSDPVKAWRSQQPYYQQLQQIAKSAGTGAAGADEDAAKADDDDDEAAAADAGQSIADFDYILRMPLWSLTLERKEKLLKDRADKAEQMRLLRAKTPKDLWSEDLDELEAKMRQIGEETAKADRKAARGKAKRAGSDDDDFESDGDDSGEEYGKKKKPKKKPAGKKAGKGAAGAAIELPRVSPTVVEPAMEEPAKPKQPRAPKAPKAAKEPKDSSKQLKLSDMGVSVGKQAAASKKTKKSDDPFASSSDDNDETDEKVKLPLWKRVSLSKPEAAADLAQFAGASSSAGAAGTAAATTKPKKRMLGPNTLPEPAMPAAKKPRQKKPAAPKADKDDKKKSKPKATKKSKKAMWGSSDDDNTSASSDANDSDNVGASDNDDEGGEAAGSPPPPPRERTERRGAAAKAKYVFDDSSEDDDNQMAGGGRKRRDSLDSVDD</sequence>
<dbReference type="Pfam" id="PF02518">
    <property type="entry name" value="HATPase_c"/>
    <property type="match status" value="1"/>
</dbReference>
<dbReference type="GO" id="GO:0005634">
    <property type="term" value="C:nucleus"/>
    <property type="evidence" value="ECO:0007669"/>
    <property type="project" value="TreeGrafter"/>
</dbReference>
<dbReference type="InterPro" id="IPR001241">
    <property type="entry name" value="Topo_IIA"/>
</dbReference>
<evidence type="ECO:0000256" key="6">
    <source>
        <dbReference type="ARBA" id="ARBA00022741"/>
    </source>
</evidence>
<dbReference type="CDD" id="cd03365">
    <property type="entry name" value="TOPRIM_TopoIIA"/>
    <property type="match status" value="1"/>
</dbReference>
<dbReference type="GO" id="GO:0003677">
    <property type="term" value="F:DNA binding"/>
    <property type="evidence" value="ECO:0007669"/>
    <property type="project" value="UniProtKB-UniRule"/>
</dbReference>
<evidence type="ECO:0000259" key="16">
    <source>
        <dbReference type="PROSITE" id="PS52040"/>
    </source>
</evidence>
<dbReference type="Pfam" id="PF00204">
    <property type="entry name" value="DNA_gyraseB"/>
    <property type="match status" value="1"/>
</dbReference>
<feature type="compositionally biased region" description="Basic residues" evidence="14">
    <location>
        <begin position="1439"/>
        <end position="1450"/>
    </location>
</feature>
<evidence type="ECO:0000256" key="8">
    <source>
        <dbReference type="ARBA" id="ARBA00022842"/>
    </source>
</evidence>
<proteinExistence type="inferred from homology"/>
<dbReference type="Pfam" id="PF00521">
    <property type="entry name" value="DNA_topoisoIV"/>
    <property type="match status" value="1"/>
</dbReference>
<comment type="caution">
    <text evidence="17">The sequence shown here is derived from an EMBL/GenBank/DDBJ whole genome shotgun (WGS) entry which is preliminary data.</text>
</comment>
<dbReference type="SUPFAM" id="SSF56719">
    <property type="entry name" value="Type II DNA topoisomerase"/>
    <property type="match status" value="1"/>
</dbReference>
<gene>
    <name evidence="17" type="ORF">BOX15_Mlig029608g1</name>
</gene>
<dbReference type="EMBL" id="NIVC01001113">
    <property type="protein sequence ID" value="PAA72094.1"/>
    <property type="molecule type" value="Genomic_DNA"/>
</dbReference>
<dbReference type="STRING" id="282301.A0A267FFW3"/>
<dbReference type="Gene3D" id="3.40.50.670">
    <property type="match status" value="1"/>
</dbReference>
<evidence type="ECO:0000256" key="14">
    <source>
        <dbReference type="SAM" id="MobiDB-lite"/>
    </source>
</evidence>
<dbReference type="InterPro" id="IPR050634">
    <property type="entry name" value="DNA_Topoisomerase_II"/>
</dbReference>
<evidence type="ECO:0000256" key="5">
    <source>
        <dbReference type="ARBA" id="ARBA00022723"/>
    </source>
</evidence>
<dbReference type="InterPro" id="IPR014721">
    <property type="entry name" value="Ribsml_uS5_D2-typ_fold_subgr"/>
</dbReference>
<dbReference type="PANTHER" id="PTHR10169">
    <property type="entry name" value="DNA TOPOISOMERASE/GYRASE"/>
    <property type="match status" value="1"/>
</dbReference>
<name>A0A267FFW3_9PLAT</name>
<dbReference type="SMART" id="SM00433">
    <property type="entry name" value="TOP2c"/>
    <property type="match status" value="1"/>
</dbReference>
<keyword evidence="5" id="KW-0479">Metal-binding</keyword>
<feature type="domain" description="Topo IIA-type catalytic" evidence="16">
    <location>
        <begin position="717"/>
        <end position="1207"/>
    </location>
</feature>
<evidence type="ECO:0000313" key="18">
    <source>
        <dbReference type="Proteomes" id="UP000215902"/>
    </source>
</evidence>
<dbReference type="PROSITE" id="PS52040">
    <property type="entry name" value="TOPO_IIA"/>
    <property type="match status" value="1"/>
</dbReference>
<keyword evidence="7 13" id="KW-0067">ATP-binding</keyword>
<dbReference type="PRINTS" id="PR01158">
    <property type="entry name" value="TOPISMRASEII"/>
</dbReference>
<dbReference type="InterPro" id="IPR006171">
    <property type="entry name" value="TOPRIM_dom"/>
</dbReference>
<keyword evidence="11 12" id="KW-0413">Isomerase</keyword>
<feature type="active site" description="O-(5'-phospho-DNA)-tyrosine intermediate" evidence="12">
    <location>
        <position position="807"/>
    </location>
</feature>
<dbReference type="FunFam" id="3.30.230.10:FF:000008">
    <property type="entry name" value="DNA topoisomerase 2"/>
    <property type="match status" value="1"/>
</dbReference>
<dbReference type="InterPro" id="IPR018522">
    <property type="entry name" value="TopoIIA_CS"/>
</dbReference>
<dbReference type="SMART" id="SM00387">
    <property type="entry name" value="HATPase_c"/>
    <property type="match status" value="1"/>
</dbReference>
<accession>A0A267FFW3</accession>
<dbReference type="InterPro" id="IPR003594">
    <property type="entry name" value="HATPase_dom"/>
</dbReference>
<evidence type="ECO:0000256" key="2">
    <source>
        <dbReference type="ARBA" id="ARBA00001913"/>
    </source>
</evidence>
<dbReference type="InterPro" id="IPR001154">
    <property type="entry name" value="TopoII_euk"/>
</dbReference>
<feature type="compositionally biased region" description="Basic and acidic residues" evidence="14">
    <location>
        <begin position="1309"/>
        <end position="1318"/>
    </location>
</feature>
<dbReference type="GO" id="GO:0046872">
    <property type="term" value="F:metal ion binding"/>
    <property type="evidence" value="ECO:0007669"/>
    <property type="project" value="UniProtKB-KW"/>
</dbReference>
<comment type="cofactor">
    <cofactor evidence="2">
        <name>Ca(2+)</name>
        <dbReference type="ChEBI" id="CHEBI:29108"/>
    </cofactor>
</comment>
<comment type="subunit">
    <text evidence="13">Homodimer.</text>
</comment>
<dbReference type="PANTHER" id="PTHR10169:SF38">
    <property type="entry name" value="DNA TOPOISOMERASE 2"/>
    <property type="match status" value="1"/>
</dbReference>
<dbReference type="EC" id="5.6.2.2" evidence="13"/>
<dbReference type="GO" id="GO:0006265">
    <property type="term" value="P:DNA topological change"/>
    <property type="evidence" value="ECO:0007669"/>
    <property type="project" value="UniProtKB-UniRule"/>
</dbReference>
<evidence type="ECO:0000256" key="7">
    <source>
        <dbReference type="ARBA" id="ARBA00022840"/>
    </source>
</evidence>
<dbReference type="SUPFAM" id="SSF54211">
    <property type="entry name" value="Ribosomal protein S5 domain 2-like"/>
    <property type="match status" value="1"/>
</dbReference>
<dbReference type="PROSITE" id="PS50880">
    <property type="entry name" value="TOPRIM"/>
    <property type="match status" value="1"/>
</dbReference>
<dbReference type="InterPro" id="IPR034157">
    <property type="entry name" value="TOPRIM_TopoII"/>
</dbReference>
<dbReference type="CDD" id="cd00187">
    <property type="entry name" value="TOP4c"/>
    <property type="match status" value="1"/>
</dbReference>
<dbReference type="Proteomes" id="UP000215902">
    <property type="component" value="Unassembled WGS sequence"/>
</dbReference>
<dbReference type="FunFam" id="3.40.50.670:FF:000001">
    <property type="entry name" value="DNA topoisomerase 2"/>
    <property type="match status" value="2"/>
</dbReference>
<dbReference type="InterPro" id="IPR020568">
    <property type="entry name" value="Ribosomal_Su5_D2-typ_SF"/>
</dbReference>
<dbReference type="Gene3D" id="3.90.199.10">
    <property type="entry name" value="Topoisomerase II, domain 5"/>
    <property type="match status" value="1"/>
</dbReference>
<dbReference type="SMART" id="SM00434">
    <property type="entry name" value="TOP4c"/>
    <property type="match status" value="1"/>
</dbReference>
<dbReference type="SUPFAM" id="SSF55874">
    <property type="entry name" value="ATPase domain of HSP90 chaperone/DNA topoisomerase II/histidine kinase"/>
    <property type="match status" value="1"/>
</dbReference>
<dbReference type="CDD" id="cd03481">
    <property type="entry name" value="TopoIIA_Trans_ScTopoIIA"/>
    <property type="match status" value="1"/>
</dbReference>
<dbReference type="GO" id="GO:0003918">
    <property type="term" value="F:DNA topoisomerase type II (double strand cut, ATP-hydrolyzing) activity"/>
    <property type="evidence" value="ECO:0007669"/>
    <property type="project" value="UniProtKB-UniRule"/>
</dbReference>
<dbReference type="GO" id="GO:0005524">
    <property type="term" value="F:ATP binding"/>
    <property type="evidence" value="ECO:0007669"/>
    <property type="project" value="UniProtKB-UniRule"/>
</dbReference>
<dbReference type="Gene3D" id="1.10.268.10">
    <property type="entry name" value="Topoisomerase, domain 3"/>
    <property type="match status" value="1"/>
</dbReference>
<feature type="compositionally biased region" description="Basic and acidic residues" evidence="14">
    <location>
        <begin position="1218"/>
        <end position="1228"/>
    </location>
</feature>
<dbReference type="InterPro" id="IPR031660">
    <property type="entry name" value="TOPRIM_C"/>
</dbReference>
<dbReference type="InterPro" id="IPR013757">
    <property type="entry name" value="Topo_IIA_A_a_sf"/>
</dbReference>
<feature type="compositionally biased region" description="Acidic residues" evidence="14">
    <location>
        <begin position="1239"/>
        <end position="1252"/>
    </location>
</feature>
<comment type="cofactor">
    <cofactor evidence="3">
        <name>Mg(2+)</name>
        <dbReference type="ChEBI" id="CHEBI:18420"/>
    </cofactor>
</comment>
<evidence type="ECO:0000259" key="15">
    <source>
        <dbReference type="PROSITE" id="PS50880"/>
    </source>
</evidence>
<dbReference type="Gene3D" id="3.30.565.10">
    <property type="entry name" value="Histidine kinase-like ATPase, C-terminal domain"/>
    <property type="match status" value="1"/>
</dbReference>
<evidence type="ECO:0000256" key="11">
    <source>
        <dbReference type="ARBA" id="ARBA00023235"/>
    </source>
</evidence>
<dbReference type="InterPro" id="IPR013759">
    <property type="entry name" value="Topo_IIA_B_C"/>
</dbReference>
<feature type="region of interest" description="Disordered" evidence="14">
    <location>
        <begin position="1218"/>
        <end position="1366"/>
    </location>
</feature>
<dbReference type="FunFam" id="3.90.199.10:FF:000002">
    <property type="entry name" value="DNA topoisomerase 2"/>
    <property type="match status" value="1"/>
</dbReference>
<feature type="non-terminal residue" evidence="17">
    <location>
        <position position="1"/>
    </location>
</feature>
<feature type="compositionally biased region" description="Low complexity" evidence="14">
    <location>
        <begin position="1383"/>
        <end position="1399"/>
    </location>
</feature>
<feature type="region of interest" description="Disordered" evidence="14">
    <location>
        <begin position="947"/>
        <end position="970"/>
    </location>
</feature>
<keyword evidence="9 12" id="KW-0799">Topoisomerase</keyword>
<evidence type="ECO:0000256" key="4">
    <source>
        <dbReference type="ARBA" id="ARBA00011080"/>
    </source>
</evidence>
<dbReference type="PRINTS" id="PR00418">
    <property type="entry name" value="TPI2FAMILY"/>
</dbReference>
<dbReference type="PROSITE" id="PS00177">
    <property type="entry name" value="TOPOISOMERASE_II"/>
    <property type="match status" value="1"/>
</dbReference>
<dbReference type="InterPro" id="IPR013760">
    <property type="entry name" value="Topo_IIA-like_dom_sf"/>
</dbReference>
<keyword evidence="10 12" id="KW-0238">DNA-binding</keyword>
<dbReference type="FunFam" id="3.30.565.10:FF:000004">
    <property type="entry name" value="DNA topoisomerase 2"/>
    <property type="match status" value="1"/>
</dbReference>
<keyword evidence="6 13" id="KW-0547">Nucleotide-binding</keyword>
<dbReference type="InterPro" id="IPR013506">
    <property type="entry name" value="Topo_IIA_bsu_dom2"/>
</dbReference>
<feature type="region of interest" description="Disordered" evidence="14">
    <location>
        <begin position="1383"/>
        <end position="1537"/>
    </location>
</feature>
<feature type="compositionally biased region" description="Low complexity" evidence="14">
    <location>
        <begin position="1461"/>
        <end position="1476"/>
    </location>
</feature>
<evidence type="ECO:0000256" key="9">
    <source>
        <dbReference type="ARBA" id="ARBA00023029"/>
    </source>
</evidence>
<dbReference type="InterPro" id="IPR013758">
    <property type="entry name" value="Topo_IIA_A/C_ab"/>
</dbReference>
<dbReference type="CDD" id="cd16930">
    <property type="entry name" value="HATPase_TopII-like"/>
    <property type="match status" value="1"/>
</dbReference>
<feature type="compositionally biased region" description="Basic residues" evidence="14">
    <location>
        <begin position="1256"/>
        <end position="1270"/>
    </location>
</feature>
<feature type="region of interest" description="Disordered" evidence="14">
    <location>
        <begin position="1132"/>
        <end position="1151"/>
    </location>
</feature>
<organism evidence="17 18">
    <name type="scientific">Macrostomum lignano</name>
    <dbReference type="NCBI Taxonomy" id="282301"/>
    <lineage>
        <taxon>Eukaryota</taxon>
        <taxon>Metazoa</taxon>
        <taxon>Spiralia</taxon>
        <taxon>Lophotrochozoa</taxon>
        <taxon>Platyhelminthes</taxon>
        <taxon>Rhabditophora</taxon>
        <taxon>Macrostomorpha</taxon>
        <taxon>Macrostomida</taxon>
        <taxon>Macrostomidae</taxon>
        <taxon>Macrostomum</taxon>
    </lineage>
</organism>
<dbReference type="Gene3D" id="3.30.1360.40">
    <property type="match status" value="1"/>
</dbReference>
<keyword evidence="8" id="KW-0460">Magnesium</keyword>
<evidence type="ECO:0000256" key="10">
    <source>
        <dbReference type="ARBA" id="ARBA00023125"/>
    </source>
</evidence>
<dbReference type="Gene3D" id="3.30.230.10">
    <property type="match status" value="1"/>
</dbReference>
<evidence type="ECO:0000256" key="12">
    <source>
        <dbReference type="PROSITE-ProRule" id="PRU01384"/>
    </source>
</evidence>
<comment type="similarity">
    <text evidence="4 13">Belongs to the type II topoisomerase family.</text>
</comment>